<evidence type="ECO:0000256" key="5">
    <source>
        <dbReference type="ARBA" id="ARBA00022840"/>
    </source>
</evidence>
<dbReference type="CDD" id="cd01991">
    <property type="entry name" value="Asn_synthase_B_C"/>
    <property type="match status" value="1"/>
</dbReference>
<dbReference type="KEGG" id="dmm:dnm_016290"/>
<keyword evidence="4 9" id="KW-0547">Nucleotide-binding</keyword>
<dbReference type="Gene3D" id="3.40.50.620">
    <property type="entry name" value="HUPs"/>
    <property type="match status" value="1"/>
</dbReference>
<dbReference type="Pfam" id="PF00733">
    <property type="entry name" value="Asn_synthase"/>
    <property type="match status" value="1"/>
</dbReference>
<reference evidence="12" key="1">
    <citation type="journal article" date="2021" name="Microb. Physiol.">
        <title>Proteogenomic Insights into the Physiology of Marine, Sulfate-Reducing, Filamentous Desulfonema limicola and Desulfonema magnum.</title>
        <authorList>
            <person name="Schnaars V."/>
            <person name="Wohlbrand L."/>
            <person name="Scheve S."/>
            <person name="Hinrichs C."/>
            <person name="Reinhardt R."/>
            <person name="Rabus R."/>
        </authorList>
    </citation>
    <scope>NUCLEOTIDE SEQUENCE</scope>
    <source>
        <strain evidence="12">4be13</strain>
    </source>
</reference>
<gene>
    <name evidence="12" type="primary">asnB3</name>
    <name evidence="12" type="ORF">dnm_016290</name>
</gene>
<feature type="domain" description="Glutamine amidotransferase type-2" evidence="11">
    <location>
        <begin position="2"/>
        <end position="211"/>
    </location>
</feature>
<feature type="binding site" evidence="9">
    <location>
        <position position="292"/>
    </location>
    <ligand>
        <name>ATP</name>
        <dbReference type="ChEBI" id="CHEBI:30616"/>
    </ligand>
</feature>
<dbReference type="EC" id="6.3.5.4" evidence="3"/>
<feature type="active site" description="For GATase activity" evidence="8">
    <location>
        <position position="2"/>
    </location>
</feature>
<dbReference type="EMBL" id="CP061800">
    <property type="protein sequence ID" value="QTA85618.1"/>
    <property type="molecule type" value="Genomic_DNA"/>
</dbReference>
<dbReference type="NCBIfam" id="TIGR01536">
    <property type="entry name" value="asn_synth_AEB"/>
    <property type="match status" value="1"/>
</dbReference>
<dbReference type="PANTHER" id="PTHR43284:SF1">
    <property type="entry name" value="ASPARAGINE SYNTHETASE"/>
    <property type="match status" value="1"/>
</dbReference>
<dbReference type="AlphaFoldDB" id="A0A975GM97"/>
<dbReference type="Gene3D" id="3.60.20.10">
    <property type="entry name" value="Glutamine Phosphoribosylpyrophosphate, subunit 1, domain 1"/>
    <property type="match status" value="1"/>
</dbReference>
<dbReference type="RefSeq" id="WP_207681603.1">
    <property type="nucleotide sequence ID" value="NZ_CP061800.1"/>
</dbReference>
<accession>A0A975GM97</accession>
<evidence type="ECO:0000259" key="11">
    <source>
        <dbReference type="PROSITE" id="PS51278"/>
    </source>
</evidence>
<dbReference type="PIRSF" id="PIRSF001589">
    <property type="entry name" value="Asn_synthetase_glu-h"/>
    <property type="match status" value="1"/>
</dbReference>
<keyword evidence="8" id="KW-0061">Asparagine biosynthesis</keyword>
<dbReference type="InterPro" id="IPR033738">
    <property type="entry name" value="AsnB_N"/>
</dbReference>
<dbReference type="InterPro" id="IPR017932">
    <property type="entry name" value="GATase_2_dom"/>
</dbReference>
<name>A0A975GM97_9BACT</name>
<dbReference type="InterPro" id="IPR014729">
    <property type="entry name" value="Rossmann-like_a/b/a_fold"/>
</dbReference>
<evidence type="ECO:0000256" key="10">
    <source>
        <dbReference type="PIRSR" id="PIRSR001589-3"/>
    </source>
</evidence>
<dbReference type="SUPFAM" id="SSF56235">
    <property type="entry name" value="N-terminal nucleophile aminohydrolases (Ntn hydrolases)"/>
    <property type="match status" value="1"/>
</dbReference>
<evidence type="ECO:0000256" key="8">
    <source>
        <dbReference type="PIRSR" id="PIRSR001589-1"/>
    </source>
</evidence>
<dbReference type="GO" id="GO:0005524">
    <property type="term" value="F:ATP binding"/>
    <property type="evidence" value="ECO:0007669"/>
    <property type="project" value="UniProtKB-KW"/>
</dbReference>
<evidence type="ECO:0000256" key="2">
    <source>
        <dbReference type="ARBA" id="ARBA00005752"/>
    </source>
</evidence>
<comment type="similarity">
    <text evidence="2">Belongs to the asparagine synthetase family.</text>
</comment>
<comment type="pathway">
    <text evidence="1">Amino-acid biosynthesis; L-asparagine biosynthesis; L-asparagine from L-aspartate (L-Gln route): step 1/1.</text>
</comment>
<dbReference type="InterPro" id="IPR006426">
    <property type="entry name" value="Asn_synth_AEB"/>
</dbReference>
<evidence type="ECO:0000256" key="4">
    <source>
        <dbReference type="ARBA" id="ARBA00022741"/>
    </source>
</evidence>
<dbReference type="PANTHER" id="PTHR43284">
    <property type="entry name" value="ASPARAGINE SYNTHETASE (GLUTAMINE-HYDROLYZING)"/>
    <property type="match status" value="1"/>
</dbReference>
<evidence type="ECO:0000313" key="12">
    <source>
        <dbReference type="EMBL" id="QTA85618.1"/>
    </source>
</evidence>
<dbReference type="GO" id="GO:0004066">
    <property type="term" value="F:asparagine synthase (glutamine-hydrolyzing) activity"/>
    <property type="evidence" value="ECO:0007669"/>
    <property type="project" value="UniProtKB-EC"/>
</dbReference>
<keyword evidence="5 9" id="KW-0067">ATP-binding</keyword>
<evidence type="ECO:0000256" key="7">
    <source>
        <dbReference type="ARBA" id="ARBA00048741"/>
    </source>
</evidence>
<evidence type="ECO:0000256" key="6">
    <source>
        <dbReference type="ARBA" id="ARBA00022962"/>
    </source>
</evidence>
<feature type="binding site" evidence="9">
    <location>
        <position position="98"/>
    </location>
    <ligand>
        <name>L-glutamine</name>
        <dbReference type="ChEBI" id="CHEBI:58359"/>
    </ligand>
</feature>
<organism evidence="12 13">
    <name type="scientific">Desulfonema magnum</name>
    <dbReference type="NCBI Taxonomy" id="45655"/>
    <lineage>
        <taxon>Bacteria</taxon>
        <taxon>Pseudomonadati</taxon>
        <taxon>Thermodesulfobacteriota</taxon>
        <taxon>Desulfobacteria</taxon>
        <taxon>Desulfobacterales</taxon>
        <taxon>Desulfococcaceae</taxon>
        <taxon>Desulfonema</taxon>
    </lineage>
</organism>
<dbReference type="GO" id="GO:0006529">
    <property type="term" value="P:asparagine biosynthetic process"/>
    <property type="evidence" value="ECO:0007669"/>
    <property type="project" value="UniProtKB-KW"/>
</dbReference>
<dbReference type="GO" id="GO:0005829">
    <property type="term" value="C:cytosol"/>
    <property type="evidence" value="ECO:0007669"/>
    <property type="project" value="TreeGrafter"/>
</dbReference>
<evidence type="ECO:0000256" key="9">
    <source>
        <dbReference type="PIRSR" id="PIRSR001589-2"/>
    </source>
</evidence>
<keyword evidence="6 8" id="KW-0315">Glutamine amidotransferase</keyword>
<dbReference type="InterPro" id="IPR029055">
    <property type="entry name" value="Ntn_hydrolases_N"/>
</dbReference>
<feature type="site" description="Important for beta-aspartyl-AMP intermediate formation" evidence="10">
    <location>
        <position position="367"/>
    </location>
</feature>
<proteinExistence type="inferred from homology"/>
<evidence type="ECO:0000256" key="3">
    <source>
        <dbReference type="ARBA" id="ARBA00012737"/>
    </source>
</evidence>
<sequence>MCGICGFAGKGSTDDLSVMTAALSHRGPDAEGLWYHQDKGIYLGHRRLSVIDIIGGDQPMWTSDQTLGVVFNGEIYNHKELRNELRDRGHVFLSDHSDTEVLLHGFREWGTELPNRLNGMWAFAIYDRTRNILFLSRDRFGKKPLFYTQQNNTFVFASELTALTKHSFVDAAVSQRSLKKYFAYGYIPAPGSLYERVYKLPGGHHLIFNLNNFSLTVSKYWDFVLEPFESVPENPEEEWGEHLRDLLRKAVRRRLMSDVPLGVFLSGGIDSSAITAFAAQDTDSEKLSTFSIGFQEASFDESEYAQRVAELFETDHHLKILSIEEARNMLPEITARLDEPMGDSSLLPTYLLNRETRKNVTVALGGDGGDELFAGYDPFHALKLAELYSKLVPRPVHQGIRMAVSLLPVSHKNISLDFKLKRTLSGLSYPKHLWNPVWLGPLEPNDLEELFQEPADIEDIYSEAIEQWEACSQDNLVDKTLQFYTKLYLQDGILVKADRASMMNSLEVRAPFLDIELVDFVRRIPHEWKYRNGQTKYILKKALEPVLPKTILYRPKKGFGVPIGEWFSKGMLSWPENRNDFFMNKSFIENKIKAHQEGKNDHRLFLWNTWLFTQKESEWNYR</sequence>
<keyword evidence="13" id="KW-1185">Reference proteome</keyword>
<keyword evidence="8" id="KW-0028">Amino-acid biosynthesis</keyword>
<protein>
    <recommendedName>
        <fullName evidence="3">asparagine synthase (glutamine-hydrolyzing)</fullName>
        <ecNumber evidence="3">6.3.5.4</ecNumber>
    </recommendedName>
</protein>
<dbReference type="Proteomes" id="UP000663722">
    <property type="component" value="Chromosome"/>
</dbReference>
<dbReference type="PROSITE" id="PS51278">
    <property type="entry name" value="GATASE_TYPE_2"/>
    <property type="match status" value="1"/>
</dbReference>
<dbReference type="InterPro" id="IPR051786">
    <property type="entry name" value="ASN_synthetase/amidase"/>
</dbReference>
<comment type="catalytic activity">
    <reaction evidence="7">
        <text>L-aspartate + L-glutamine + ATP + H2O = L-asparagine + L-glutamate + AMP + diphosphate + H(+)</text>
        <dbReference type="Rhea" id="RHEA:12228"/>
        <dbReference type="ChEBI" id="CHEBI:15377"/>
        <dbReference type="ChEBI" id="CHEBI:15378"/>
        <dbReference type="ChEBI" id="CHEBI:29985"/>
        <dbReference type="ChEBI" id="CHEBI:29991"/>
        <dbReference type="ChEBI" id="CHEBI:30616"/>
        <dbReference type="ChEBI" id="CHEBI:33019"/>
        <dbReference type="ChEBI" id="CHEBI:58048"/>
        <dbReference type="ChEBI" id="CHEBI:58359"/>
        <dbReference type="ChEBI" id="CHEBI:456215"/>
        <dbReference type="EC" id="6.3.5.4"/>
    </reaction>
</comment>
<dbReference type="CDD" id="cd00712">
    <property type="entry name" value="AsnB"/>
    <property type="match status" value="1"/>
</dbReference>
<dbReference type="Pfam" id="PF13537">
    <property type="entry name" value="GATase_7"/>
    <property type="match status" value="1"/>
</dbReference>
<evidence type="ECO:0000313" key="13">
    <source>
        <dbReference type="Proteomes" id="UP000663722"/>
    </source>
</evidence>
<dbReference type="InterPro" id="IPR001962">
    <property type="entry name" value="Asn_synthase"/>
</dbReference>
<dbReference type="SUPFAM" id="SSF52402">
    <property type="entry name" value="Adenine nucleotide alpha hydrolases-like"/>
    <property type="match status" value="1"/>
</dbReference>
<evidence type="ECO:0000256" key="1">
    <source>
        <dbReference type="ARBA" id="ARBA00005187"/>
    </source>
</evidence>